<sequence>MTQFRKMPNQDLQWSGDWFYGGIGGTLAMSRGVFLDQYLAEKLQPAISGPWKMANHIGNTCTEFDDYILKFQFKGDKEWTLKRPRDASLNMERGTGAQLTYHDVDKSSAGWEEDKHEDARSLVAKEHYWYNKAELSCVVEPQVGTGKINITTELKTDTQRTVKSKVGSSELQLACKIQWSTAIDLRAIETDARLLVSVESKKLIVDVDIVKDTAKVDGTGEAAEEWEKWIQEAAADRKKWPLKERITCRIEMFEHWLGRMAHSLEEALNQQGREGQ</sequence>
<gene>
    <name evidence="1" type="ORF">FNYG_10119</name>
</gene>
<dbReference type="EMBL" id="MTQA01000141">
    <property type="protein sequence ID" value="PNP76700.1"/>
    <property type="molecule type" value="Genomic_DNA"/>
</dbReference>
<dbReference type="Proteomes" id="UP000236664">
    <property type="component" value="Unassembled WGS sequence"/>
</dbReference>
<proteinExistence type="predicted"/>
<comment type="caution">
    <text evidence="1">The sequence shown here is derived from an EMBL/GenBank/DDBJ whole genome shotgun (WGS) entry which is preliminary data.</text>
</comment>
<dbReference type="STRING" id="42673.A0A2K0W369"/>
<protein>
    <submittedName>
        <fullName evidence="1">Uncharacterized protein</fullName>
    </submittedName>
</protein>
<accession>A0A2K0W369</accession>
<keyword evidence="2" id="KW-1185">Reference proteome</keyword>
<dbReference type="AlphaFoldDB" id="A0A2K0W369"/>
<evidence type="ECO:0000313" key="2">
    <source>
        <dbReference type="Proteomes" id="UP000236664"/>
    </source>
</evidence>
<evidence type="ECO:0000313" key="1">
    <source>
        <dbReference type="EMBL" id="PNP76700.1"/>
    </source>
</evidence>
<organism evidence="1 2">
    <name type="scientific">Gibberella nygamai</name>
    <name type="common">Bean root rot disease fungus</name>
    <name type="synonym">Fusarium nygamai</name>
    <dbReference type="NCBI Taxonomy" id="42673"/>
    <lineage>
        <taxon>Eukaryota</taxon>
        <taxon>Fungi</taxon>
        <taxon>Dikarya</taxon>
        <taxon>Ascomycota</taxon>
        <taxon>Pezizomycotina</taxon>
        <taxon>Sordariomycetes</taxon>
        <taxon>Hypocreomycetidae</taxon>
        <taxon>Hypocreales</taxon>
        <taxon>Nectriaceae</taxon>
        <taxon>Fusarium</taxon>
        <taxon>Fusarium fujikuroi species complex</taxon>
    </lineage>
</organism>
<name>A0A2K0W369_GIBNY</name>
<dbReference type="OrthoDB" id="5429442at2759"/>
<reference evidence="1 2" key="1">
    <citation type="submission" date="2017-06" db="EMBL/GenBank/DDBJ databases">
        <title>Genome of Fusarium nygamai isolate CS10214.</title>
        <authorList>
            <person name="Gardiner D.M."/>
            <person name="Obanor F."/>
            <person name="Kazan K."/>
        </authorList>
    </citation>
    <scope>NUCLEOTIDE SEQUENCE [LARGE SCALE GENOMIC DNA]</scope>
    <source>
        <strain evidence="1 2">CS10214</strain>
    </source>
</reference>